<dbReference type="GO" id="GO:0009166">
    <property type="term" value="P:nucleotide catabolic process"/>
    <property type="evidence" value="ECO:0007669"/>
    <property type="project" value="InterPro"/>
</dbReference>
<evidence type="ECO:0000256" key="2">
    <source>
        <dbReference type="RuleBase" id="RU362119"/>
    </source>
</evidence>
<dbReference type="SUPFAM" id="SSF56300">
    <property type="entry name" value="Metallo-dependent phosphatases"/>
    <property type="match status" value="1"/>
</dbReference>
<dbReference type="PANTHER" id="PTHR11575:SF6">
    <property type="entry name" value="2',3'-CYCLIC-NUCLEOTIDE 2'-PHOSPHODIESTERASE_3'-NUCLEOTIDASE"/>
    <property type="match status" value="1"/>
</dbReference>
<dbReference type="Proteomes" id="UP000031386">
    <property type="component" value="Chromosome"/>
</dbReference>
<comment type="similarity">
    <text evidence="2">Belongs to the 5'-nucleotidase family.</text>
</comment>
<feature type="domain" description="Calcineurin-like phosphoesterase" evidence="3">
    <location>
        <begin position="3"/>
        <end position="227"/>
    </location>
</feature>
<dbReference type="SUPFAM" id="SSF55816">
    <property type="entry name" value="5'-nucleotidase (syn. UDP-sugar hydrolase), C-terminal domain"/>
    <property type="match status" value="1"/>
</dbReference>
<dbReference type="Pfam" id="PF00149">
    <property type="entry name" value="Metallophos"/>
    <property type="match status" value="1"/>
</dbReference>
<accession>A0A0B4S2P2</accession>
<keyword evidence="1" id="KW-0732">Signal</keyword>
<proteinExistence type="inferred from homology"/>
<dbReference type="InterPro" id="IPR004843">
    <property type="entry name" value="Calcineurin-like_PHP"/>
</dbReference>
<keyword evidence="2" id="KW-0547">Nucleotide-binding</keyword>
<dbReference type="InterPro" id="IPR006179">
    <property type="entry name" value="5_nucleotidase/apyrase"/>
</dbReference>
<evidence type="ECO:0000313" key="5">
    <source>
        <dbReference type="EMBL" id="AIZ36754.1"/>
    </source>
</evidence>
<evidence type="ECO:0000313" key="6">
    <source>
        <dbReference type="Proteomes" id="UP000031386"/>
    </source>
</evidence>
<dbReference type="KEGG" id="pmic:NW74_05110"/>
<evidence type="ECO:0000259" key="4">
    <source>
        <dbReference type="Pfam" id="PF02872"/>
    </source>
</evidence>
<gene>
    <name evidence="5" type="ORF">NW74_05110</name>
</gene>
<dbReference type="PRINTS" id="PR01607">
    <property type="entry name" value="APYRASEFAMLY"/>
</dbReference>
<dbReference type="GO" id="GO:0030288">
    <property type="term" value="C:outer membrane-bounded periplasmic space"/>
    <property type="evidence" value="ECO:0007669"/>
    <property type="project" value="TreeGrafter"/>
</dbReference>
<dbReference type="EMBL" id="CP009761">
    <property type="protein sequence ID" value="AIZ36754.1"/>
    <property type="molecule type" value="Genomic_DNA"/>
</dbReference>
<dbReference type="InterPro" id="IPR008334">
    <property type="entry name" value="5'-Nucleotdase_C"/>
</dbReference>
<sequence length="500" mass="57373">MAFKILSTTDVHGNLLAYNFVNSNIANKGLSRFSTFLKEERKNGKVIYVDNGDINQGTPLVTYANANLKENIVAKALNYLHCDYINIGNHDFNYGSEFLYNYVKDNNAKCITNNIKYKNEKLGSTDIIDIDNKKVALIGVVTDYIDHWENPKNLENLEILSVFETVKNSVEAVRDKVDYVVVFYHGGFERDLESGNPTENLTGENVGYEICEKISGIDVLVTGHQHRTLTGKIKDTLVIQCADGCATCMEILFDKNISVNLKDISEYEIDFEMEEKFKEVLNETEKWLDVEIGSCNKEMYISDIKTAQLEKHPITSFINKIQKETMGADISSCCLFEVMPGFGKKLRYRDIILNYPFPNTLVLKEMSGQNILDYLTQLSTYWIVKDNRIDINPKFLYPKREMYNYDMLDGIEYTMNISKSGKNYITDVKVDGEELILDKKYKLVLNNYRATGGGNFSFFPELKTLKEDTRDIAEVLIDYVKDNNYVEIEDKNNIKLKIVD</sequence>
<dbReference type="STRING" id="33033.NW74_05110"/>
<keyword evidence="2" id="KW-0378">Hydrolase</keyword>
<dbReference type="Pfam" id="PF02872">
    <property type="entry name" value="5_nucleotid_C"/>
    <property type="match status" value="1"/>
</dbReference>
<dbReference type="RefSeq" id="WP_041954238.1">
    <property type="nucleotide sequence ID" value="NZ_CP009761.1"/>
</dbReference>
<dbReference type="PANTHER" id="PTHR11575">
    <property type="entry name" value="5'-NUCLEOTIDASE-RELATED"/>
    <property type="match status" value="1"/>
</dbReference>
<dbReference type="Gene3D" id="3.90.780.10">
    <property type="entry name" value="5'-Nucleotidase, C-terminal domain"/>
    <property type="match status" value="1"/>
</dbReference>
<protein>
    <submittedName>
        <fullName evidence="5">5'-nucleotidase</fullName>
    </submittedName>
</protein>
<evidence type="ECO:0000259" key="3">
    <source>
        <dbReference type="Pfam" id="PF00149"/>
    </source>
</evidence>
<organism evidence="5 6">
    <name type="scientific">Parvimonas micra</name>
    <dbReference type="NCBI Taxonomy" id="33033"/>
    <lineage>
        <taxon>Bacteria</taxon>
        <taxon>Bacillati</taxon>
        <taxon>Bacillota</taxon>
        <taxon>Tissierellia</taxon>
        <taxon>Tissierellales</taxon>
        <taxon>Peptoniphilaceae</taxon>
        <taxon>Parvimonas</taxon>
    </lineage>
</organism>
<dbReference type="Gene3D" id="3.60.21.10">
    <property type="match status" value="1"/>
</dbReference>
<dbReference type="GO" id="GO:0000166">
    <property type="term" value="F:nucleotide binding"/>
    <property type="evidence" value="ECO:0007669"/>
    <property type="project" value="UniProtKB-KW"/>
</dbReference>
<name>A0A0B4S2P2_9FIRM</name>
<dbReference type="AlphaFoldDB" id="A0A0B4S2P2"/>
<dbReference type="InterPro" id="IPR036907">
    <property type="entry name" value="5'-Nucleotdase_C_sf"/>
</dbReference>
<dbReference type="InterPro" id="IPR029052">
    <property type="entry name" value="Metallo-depent_PP-like"/>
</dbReference>
<dbReference type="OrthoDB" id="7820733at2"/>
<evidence type="ECO:0000256" key="1">
    <source>
        <dbReference type="ARBA" id="ARBA00022729"/>
    </source>
</evidence>
<feature type="domain" description="5'-Nucleotidase C-terminal" evidence="4">
    <location>
        <begin position="303"/>
        <end position="459"/>
    </location>
</feature>
<dbReference type="GO" id="GO:0016787">
    <property type="term" value="F:hydrolase activity"/>
    <property type="evidence" value="ECO:0007669"/>
    <property type="project" value="UniProtKB-KW"/>
</dbReference>
<reference evidence="5 6" key="1">
    <citation type="submission" date="2014-10" db="EMBL/GenBank/DDBJ databases">
        <title>Complete genome sequence of Parvimonas micra KCOM 1535 (= ChDC B708).</title>
        <authorList>
            <person name="Kook J.-K."/>
            <person name="Park S.-N."/>
            <person name="Lim Y.K."/>
            <person name="Roh H."/>
        </authorList>
    </citation>
    <scope>NUCLEOTIDE SEQUENCE [LARGE SCALE GENOMIC DNA]</scope>
    <source>
        <strain evidence="6">KCOM 1535 / ChDC B708</strain>
    </source>
</reference>
<keyword evidence="6" id="KW-1185">Reference proteome</keyword>